<name>A0ABD6DI68_9EURY</name>
<evidence type="ECO:0000313" key="3">
    <source>
        <dbReference type="Proteomes" id="UP001597034"/>
    </source>
</evidence>
<accession>A0ABD6DI68</accession>
<gene>
    <name evidence="2" type="ORF">ACFSBL_10000</name>
</gene>
<dbReference type="EMBL" id="JBHUDO010000002">
    <property type="protein sequence ID" value="MFD1646014.1"/>
    <property type="molecule type" value="Genomic_DNA"/>
</dbReference>
<reference evidence="2 3" key="1">
    <citation type="journal article" date="2019" name="Int. J. Syst. Evol. Microbiol.">
        <title>The Global Catalogue of Microorganisms (GCM) 10K type strain sequencing project: providing services to taxonomists for standard genome sequencing and annotation.</title>
        <authorList>
            <consortium name="The Broad Institute Genomics Platform"/>
            <consortium name="The Broad Institute Genome Sequencing Center for Infectious Disease"/>
            <person name="Wu L."/>
            <person name="Ma J."/>
        </authorList>
    </citation>
    <scope>NUCLEOTIDE SEQUENCE [LARGE SCALE GENOMIC DNA]</scope>
    <source>
        <strain evidence="2 3">CGMCC 1.10390</strain>
    </source>
</reference>
<keyword evidence="1" id="KW-1133">Transmembrane helix</keyword>
<evidence type="ECO:0000256" key="1">
    <source>
        <dbReference type="SAM" id="Phobius"/>
    </source>
</evidence>
<evidence type="ECO:0000313" key="2">
    <source>
        <dbReference type="EMBL" id="MFD1646014.1"/>
    </source>
</evidence>
<keyword evidence="1" id="KW-0812">Transmembrane</keyword>
<comment type="caution">
    <text evidence="2">The sequence shown here is derived from an EMBL/GenBank/DDBJ whole genome shotgun (WGS) entry which is preliminary data.</text>
</comment>
<organism evidence="2 3">
    <name type="scientific">Haloarchaeobius litoreus</name>
    <dbReference type="NCBI Taxonomy" id="755306"/>
    <lineage>
        <taxon>Archaea</taxon>
        <taxon>Methanobacteriati</taxon>
        <taxon>Methanobacteriota</taxon>
        <taxon>Stenosarchaea group</taxon>
        <taxon>Halobacteria</taxon>
        <taxon>Halobacteriales</taxon>
        <taxon>Halorubellaceae</taxon>
        <taxon>Haloarchaeobius</taxon>
    </lineage>
</organism>
<keyword evidence="3" id="KW-1185">Reference proteome</keyword>
<feature type="transmembrane region" description="Helical" evidence="1">
    <location>
        <begin position="220"/>
        <end position="243"/>
    </location>
</feature>
<dbReference type="AlphaFoldDB" id="A0ABD6DI68"/>
<proteinExistence type="predicted"/>
<dbReference type="Proteomes" id="UP001597034">
    <property type="component" value="Unassembled WGS sequence"/>
</dbReference>
<feature type="transmembrane region" description="Helical" evidence="1">
    <location>
        <begin position="98"/>
        <end position="117"/>
    </location>
</feature>
<sequence length="244" mass="27353">MSNVVLKGEFHSSQADHLEELDLMQEGIDALVLEGNEGDAEYRATEGWFQQAVAGMFYVLSPLYISKEILVRFAEYQNATVYFTRESDAEVLRNAPRLVRLFSAVLYFLLLPGSIIAGLLLGYLLGAGILFFSFALPVLFIRIYNSRFNITDRNRDRIMAQKIEEATDAHDTVLAVVGGAHADGVLDALPDNLDIEYHPPKKDGITTEGIWRNVRNGFQVFSLLLTLYLAILWSVLNLVLPVIQ</sequence>
<dbReference type="RefSeq" id="WP_256398463.1">
    <property type="nucleotide sequence ID" value="NZ_JANHJR010000001.1"/>
</dbReference>
<keyword evidence="1" id="KW-0472">Membrane</keyword>
<feature type="transmembrane region" description="Helical" evidence="1">
    <location>
        <begin position="123"/>
        <end position="145"/>
    </location>
</feature>
<protein>
    <submittedName>
        <fullName evidence="2">Uncharacterized protein</fullName>
    </submittedName>
</protein>